<dbReference type="Proteomes" id="UP000039660">
    <property type="component" value="Unassembled WGS sequence"/>
</dbReference>
<proteinExistence type="predicted"/>
<dbReference type="EMBL" id="CCRK01000001">
    <property type="protein sequence ID" value="CDZ44998.1"/>
    <property type="molecule type" value="Genomic_DNA"/>
</dbReference>
<sequence length="83" mass="9530">MDRNPLERAREQREFILRGLASYEDALCTGIYYSTDEVLAEFRSKLDARTAERAATQKRLEEAFGSWNEIDDLTTDRSPSPAD</sequence>
<reference evidence="1 2" key="1">
    <citation type="submission" date="2014-08" db="EMBL/GenBank/DDBJ databases">
        <authorList>
            <person name="Chen Y.-H."/>
        </authorList>
    </citation>
    <scope>NUCLEOTIDE SEQUENCE [LARGE SCALE GENOMIC DNA]</scope>
</reference>
<accession>A0A0T7GCT4</accession>
<dbReference type="AlphaFoldDB" id="A0A0T7GCT4"/>
<name>A0A0T7GCT4_NEOGA</name>
<evidence type="ECO:0000313" key="1">
    <source>
        <dbReference type="EMBL" id="CDZ44998.1"/>
    </source>
</evidence>
<gene>
    <name evidence="1" type="ORF">NGAL_HAMBI1189_06930</name>
</gene>
<organism evidence="1 2">
    <name type="scientific">Neorhizobium galegae bv. officinalis</name>
    <dbReference type="NCBI Taxonomy" id="323656"/>
    <lineage>
        <taxon>Bacteria</taxon>
        <taxon>Pseudomonadati</taxon>
        <taxon>Pseudomonadota</taxon>
        <taxon>Alphaproteobacteria</taxon>
        <taxon>Hyphomicrobiales</taxon>
        <taxon>Rhizobiaceae</taxon>
        <taxon>Rhizobium/Agrobacterium group</taxon>
        <taxon>Neorhizobium</taxon>
    </lineage>
</organism>
<protein>
    <submittedName>
        <fullName evidence="1">Uncharacterized protein</fullName>
    </submittedName>
</protein>
<evidence type="ECO:0000313" key="2">
    <source>
        <dbReference type="Proteomes" id="UP000039660"/>
    </source>
</evidence>